<sequence>MRFWDAALPALAFTTVVEAQGIQFGKIMKKKPGLSQTTNTPAAETIPMPPLRQLSEAATATAATSATKKGKLPKVTTKKGKAPKTTKTKKAKAAKATGKSKTGHGGAVAAFAAVRPNIAAAGCVVQDVQYGYVPSPNNPTGFLTDAKLAKISKDNTPYPAGYTTNFTNQYGSLFANNYITYTQLPTYNISQCAAFCDATSGCQAFNIYFERDPIQDPGSACPNPTSSTMIRCALWGSQVSTSQAGNIGEWRTDFMVVVQGSNGYNKNPTPATVSGFNAPIPLGGASFTPQLCADFCTNTTATNKATARTAGLSSYTPCNFFNALSISVNGVAQGTYCQAYSSDVSSYAGLYSSTMSGVSYDLLQSYGYVASQLDSGVISSAAGSVVSSAAGNVVATANNLLPTTTAVRTTTTITSTAIPTTTTTTTRPLSAATPSSVSCTSLGGASYTDANGVIYQTRCGTDLLNVGDISSLAVNAYSDCFTNCDVISGCSGFAYVPSAKVCYFKRLVGVTTSPNANSNVDLAWLASAYTPPNLSSSSTTTTTRASTTTAAATTTAAGGLGAVVSRIAGSL</sequence>
<evidence type="ECO:0000256" key="2">
    <source>
        <dbReference type="SAM" id="SignalP"/>
    </source>
</evidence>
<organism evidence="4 5">
    <name type="scientific">Elsinoe batatas</name>
    <dbReference type="NCBI Taxonomy" id="2601811"/>
    <lineage>
        <taxon>Eukaryota</taxon>
        <taxon>Fungi</taxon>
        <taxon>Dikarya</taxon>
        <taxon>Ascomycota</taxon>
        <taxon>Pezizomycotina</taxon>
        <taxon>Dothideomycetes</taxon>
        <taxon>Dothideomycetidae</taxon>
        <taxon>Myriangiales</taxon>
        <taxon>Elsinoaceae</taxon>
        <taxon>Elsinoe</taxon>
    </lineage>
</organism>
<dbReference type="Pfam" id="PF14295">
    <property type="entry name" value="PAN_4"/>
    <property type="match status" value="2"/>
</dbReference>
<feature type="region of interest" description="Disordered" evidence="1">
    <location>
        <begin position="62"/>
        <end position="99"/>
    </location>
</feature>
<evidence type="ECO:0000313" key="4">
    <source>
        <dbReference type="EMBL" id="KAG8629348.1"/>
    </source>
</evidence>
<feature type="compositionally biased region" description="Basic residues" evidence="1">
    <location>
        <begin position="68"/>
        <end position="93"/>
    </location>
</feature>
<evidence type="ECO:0000256" key="1">
    <source>
        <dbReference type="SAM" id="MobiDB-lite"/>
    </source>
</evidence>
<dbReference type="AlphaFoldDB" id="A0A8K0LBT5"/>
<dbReference type="EMBL" id="JAESVG020000003">
    <property type="protein sequence ID" value="KAG8629348.1"/>
    <property type="molecule type" value="Genomic_DNA"/>
</dbReference>
<feature type="chain" id="PRO_5035437374" description="Apple domain-containing protein" evidence="2">
    <location>
        <begin position="20"/>
        <end position="571"/>
    </location>
</feature>
<reference evidence="4" key="1">
    <citation type="submission" date="2021-07" db="EMBL/GenBank/DDBJ databases">
        <title>Elsinoe batatas strain:CRI-CJ2 Genome sequencing and assembly.</title>
        <authorList>
            <person name="Huang L."/>
        </authorList>
    </citation>
    <scope>NUCLEOTIDE SEQUENCE</scope>
    <source>
        <strain evidence="4">CRI-CJ2</strain>
    </source>
</reference>
<feature type="domain" description="Apple" evidence="3">
    <location>
        <begin position="183"/>
        <end position="221"/>
    </location>
</feature>
<dbReference type="PANTHER" id="PTHR36578:SF1">
    <property type="entry name" value="APPLE DOMAIN-CONTAINING PROTEIN"/>
    <property type="match status" value="1"/>
</dbReference>
<name>A0A8K0LBT5_9PEZI</name>
<gene>
    <name evidence="4" type="ORF">KVT40_003213</name>
</gene>
<keyword evidence="5" id="KW-1185">Reference proteome</keyword>
<proteinExistence type="predicted"/>
<evidence type="ECO:0000259" key="3">
    <source>
        <dbReference type="Pfam" id="PF14295"/>
    </source>
</evidence>
<dbReference type="OrthoDB" id="271448at2759"/>
<comment type="caution">
    <text evidence="4">The sequence shown here is derived from an EMBL/GenBank/DDBJ whole genome shotgun (WGS) entry which is preliminary data.</text>
</comment>
<dbReference type="Proteomes" id="UP000809789">
    <property type="component" value="Unassembled WGS sequence"/>
</dbReference>
<protein>
    <recommendedName>
        <fullName evidence="3">Apple domain-containing protein</fullName>
    </recommendedName>
</protein>
<feature type="signal peptide" evidence="2">
    <location>
        <begin position="1"/>
        <end position="19"/>
    </location>
</feature>
<keyword evidence="2" id="KW-0732">Signal</keyword>
<evidence type="ECO:0000313" key="5">
    <source>
        <dbReference type="Proteomes" id="UP000809789"/>
    </source>
</evidence>
<feature type="domain" description="Apple" evidence="3">
    <location>
        <begin position="467"/>
        <end position="505"/>
    </location>
</feature>
<accession>A0A8K0LBT5</accession>
<dbReference type="PANTHER" id="PTHR36578">
    <property type="entry name" value="CHROMOSOME 15, WHOLE GENOME SHOTGUN SEQUENCE"/>
    <property type="match status" value="1"/>
</dbReference>
<dbReference type="InterPro" id="IPR003609">
    <property type="entry name" value="Pan_app"/>
</dbReference>